<accession>A0A072V2C8</accession>
<evidence type="ECO:0000313" key="1">
    <source>
        <dbReference type="EMBL" id="KEH36194.1"/>
    </source>
</evidence>
<sequence length="55" mass="6258">MDVYGSACFEPEIPQPSLSNHRVKHYGSRPGNDMYYPDSSFNMGTWRTIKGDVMS</sequence>
<proteinExistence type="predicted"/>
<reference evidence="1 3" key="2">
    <citation type="journal article" date="2014" name="BMC Genomics">
        <title>An improved genome release (version Mt4.0) for the model legume Medicago truncatula.</title>
        <authorList>
            <person name="Tang H."/>
            <person name="Krishnakumar V."/>
            <person name="Bidwell S."/>
            <person name="Rosen B."/>
            <person name="Chan A."/>
            <person name="Zhou S."/>
            <person name="Gentzbittel L."/>
            <person name="Childs K.L."/>
            <person name="Yandell M."/>
            <person name="Gundlach H."/>
            <person name="Mayer K.F."/>
            <person name="Schwartz D.C."/>
            <person name="Town C.D."/>
        </authorList>
    </citation>
    <scope>GENOME REANNOTATION</scope>
    <source>
        <strain evidence="1">A17</strain>
        <strain evidence="2 3">cv. Jemalong A17</strain>
    </source>
</reference>
<keyword evidence="3" id="KW-1185">Reference proteome</keyword>
<dbReference type="EMBL" id="CM001219">
    <property type="protein sequence ID" value="KEH36194.1"/>
    <property type="molecule type" value="Genomic_DNA"/>
</dbReference>
<protein>
    <submittedName>
        <fullName evidence="1 2">Uncharacterized protein</fullName>
    </submittedName>
</protein>
<evidence type="ECO:0000313" key="2">
    <source>
        <dbReference type="EnsemblPlants" id="KEH36194"/>
    </source>
</evidence>
<dbReference type="Proteomes" id="UP000002051">
    <property type="component" value="Chromosome 3"/>
</dbReference>
<dbReference type="EnsemblPlants" id="KEH36194">
    <property type="protein sequence ID" value="KEH36194"/>
    <property type="gene ID" value="MTR_3g112250"/>
</dbReference>
<gene>
    <name evidence="1" type="ordered locus">MTR_3g112250</name>
</gene>
<organism evidence="1 3">
    <name type="scientific">Medicago truncatula</name>
    <name type="common">Barrel medic</name>
    <name type="synonym">Medicago tribuloides</name>
    <dbReference type="NCBI Taxonomy" id="3880"/>
    <lineage>
        <taxon>Eukaryota</taxon>
        <taxon>Viridiplantae</taxon>
        <taxon>Streptophyta</taxon>
        <taxon>Embryophyta</taxon>
        <taxon>Tracheophyta</taxon>
        <taxon>Spermatophyta</taxon>
        <taxon>Magnoliopsida</taxon>
        <taxon>eudicotyledons</taxon>
        <taxon>Gunneridae</taxon>
        <taxon>Pentapetalae</taxon>
        <taxon>rosids</taxon>
        <taxon>fabids</taxon>
        <taxon>Fabales</taxon>
        <taxon>Fabaceae</taxon>
        <taxon>Papilionoideae</taxon>
        <taxon>50 kb inversion clade</taxon>
        <taxon>NPAAA clade</taxon>
        <taxon>Hologalegina</taxon>
        <taxon>IRL clade</taxon>
        <taxon>Trifolieae</taxon>
        <taxon>Medicago</taxon>
    </lineage>
</organism>
<name>A0A072V2C8_MEDTR</name>
<reference evidence="2" key="3">
    <citation type="submission" date="2015-04" db="UniProtKB">
        <authorList>
            <consortium name="EnsemblPlants"/>
        </authorList>
    </citation>
    <scope>IDENTIFICATION</scope>
    <source>
        <strain evidence="2">cv. Jemalong A17</strain>
    </source>
</reference>
<evidence type="ECO:0000313" key="3">
    <source>
        <dbReference type="Proteomes" id="UP000002051"/>
    </source>
</evidence>
<reference evidence="1 3" key="1">
    <citation type="journal article" date="2011" name="Nature">
        <title>The Medicago genome provides insight into the evolution of rhizobial symbioses.</title>
        <authorList>
            <person name="Young N.D."/>
            <person name="Debelle F."/>
            <person name="Oldroyd G.E."/>
            <person name="Geurts R."/>
            <person name="Cannon S.B."/>
            <person name="Udvardi M.K."/>
            <person name="Benedito V.A."/>
            <person name="Mayer K.F."/>
            <person name="Gouzy J."/>
            <person name="Schoof H."/>
            <person name="Van de Peer Y."/>
            <person name="Proost S."/>
            <person name="Cook D.R."/>
            <person name="Meyers B.C."/>
            <person name="Spannagl M."/>
            <person name="Cheung F."/>
            <person name="De Mita S."/>
            <person name="Krishnakumar V."/>
            <person name="Gundlach H."/>
            <person name="Zhou S."/>
            <person name="Mudge J."/>
            <person name="Bharti A.K."/>
            <person name="Murray J.D."/>
            <person name="Naoumkina M.A."/>
            <person name="Rosen B."/>
            <person name="Silverstein K.A."/>
            <person name="Tang H."/>
            <person name="Rombauts S."/>
            <person name="Zhao P.X."/>
            <person name="Zhou P."/>
            <person name="Barbe V."/>
            <person name="Bardou P."/>
            <person name="Bechner M."/>
            <person name="Bellec A."/>
            <person name="Berger A."/>
            <person name="Berges H."/>
            <person name="Bidwell S."/>
            <person name="Bisseling T."/>
            <person name="Choisne N."/>
            <person name="Couloux A."/>
            <person name="Denny R."/>
            <person name="Deshpande S."/>
            <person name="Dai X."/>
            <person name="Doyle J.J."/>
            <person name="Dudez A.M."/>
            <person name="Farmer A.D."/>
            <person name="Fouteau S."/>
            <person name="Franken C."/>
            <person name="Gibelin C."/>
            <person name="Gish J."/>
            <person name="Goldstein S."/>
            <person name="Gonzalez A.J."/>
            <person name="Green P.J."/>
            <person name="Hallab A."/>
            <person name="Hartog M."/>
            <person name="Hua A."/>
            <person name="Humphray S.J."/>
            <person name="Jeong D.H."/>
            <person name="Jing Y."/>
            <person name="Jocker A."/>
            <person name="Kenton S.M."/>
            <person name="Kim D.J."/>
            <person name="Klee K."/>
            <person name="Lai H."/>
            <person name="Lang C."/>
            <person name="Lin S."/>
            <person name="Macmil S.L."/>
            <person name="Magdelenat G."/>
            <person name="Matthews L."/>
            <person name="McCorrison J."/>
            <person name="Monaghan E.L."/>
            <person name="Mun J.H."/>
            <person name="Najar F.Z."/>
            <person name="Nicholson C."/>
            <person name="Noirot C."/>
            <person name="O'Bleness M."/>
            <person name="Paule C.R."/>
            <person name="Poulain J."/>
            <person name="Prion F."/>
            <person name="Qin B."/>
            <person name="Qu C."/>
            <person name="Retzel E.F."/>
            <person name="Riddle C."/>
            <person name="Sallet E."/>
            <person name="Samain S."/>
            <person name="Samson N."/>
            <person name="Sanders I."/>
            <person name="Saurat O."/>
            <person name="Scarpelli C."/>
            <person name="Schiex T."/>
            <person name="Segurens B."/>
            <person name="Severin A.J."/>
            <person name="Sherrier D.J."/>
            <person name="Shi R."/>
            <person name="Sims S."/>
            <person name="Singer S.R."/>
            <person name="Sinharoy S."/>
            <person name="Sterck L."/>
            <person name="Viollet A."/>
            <person name="Wang B.B."/>
            <person name="Wang K."/>
            <person name="Wang M."/>
            <person name="Wang X."/>
            <person name="Warfsmann J."/>
            <person name="Weissenbach J."/>
            <person name="White D.D."/>
            <person name="White J.D."/>
            <person name="Wiley G.B."/>
            <person name="Wincker P."/>
            <person name="Xing Y."/>
            <person name="Yang L."/>
            <person name="Yao Z."/>
            <person name="Ying F."/>
            <person name="Zhai J."/>
            <person name="Zhou L."/>
            <person name="Zuber A."/>
            <person name="Denarie J."/>
            <person name="Dixon R.A."/>
            <person name="May G.D."/>
            <person name="Schwartz D.C."/>
            <person name="Rogers J."/>
            <person name="Quetier F."/>
            <person name="Town C.D."/>
            <person name="Roe B.A."/>
        </authorList>
    </citation>
    <scope>NUCLEOTIDE SEQUENCE [LARGE SCALE GENOMIC DNA]</scope>
    <source>
        <strain evidence="1">A17</strain>
        <strain evidence="2 3">cv. Jemalong A17</strain>
    </source>
</reference>
<dbReference type="AlphaFoldDB" id="A0A072V2C8"/>
<dbReference type="HOGENOM" id="CLU_3035379_0_0_1"/>